<keyword evidence="2" id="KW-1185">Reference proteome</keyword>
<organism evidence="1 2">
    <name type="scientific">Stenotrophomonas oahuensis</name>
    <dbReference type="NCBI Taxonomy" id="3003271"/>
    <lineage>
        <taxon>Bacteria</taxon>
        <taxon>Pseudomonadati</taxon>
        <taxon>Pseudomonadota</taxon>
        <taxon>Gammaproteobacteria</taxon>
        <taxon>Lysobacterales</taxon>
        <taxon>Lysobacteraceae</taxon>
        <taxon>Stenotrophomonas</taxon>
    </lineage>
</organism>
<name>A0ABY9YTB8_9GAMM</name>
<dbReference type="RefSeq" id="WP_311192814.1">
    <property type="nucleotide sequence ID" value="NZ_CP115541.1"/>
</dbReference>
<dbReference type="Proteomes" id="UP001302072">
    <property type="component" value="Chromosome"/>
</dbReference>
<dbReference type="EMBL" id="CP115541">
    <property type="protein sequence ID" value="WNH53675.1"/>
    <property type="molecule type" value="Genomic_DNA"/>
</dbReference>
<reference evidence="1 2" key="1">
    <citation type="submission" date="2022-12" db="EMBL/GenBank/DDBJ databases">
        <title>Two new species, Stenotrophomonas aracearum and Stenotrophomonas oahuensis, isolated from Anthurium (Araceae family) in Hawaii.</title>
        <authorList>
            <person name="Chunag S.C."/>
            <person name="Dobhal S."/>
            <person name="Alvarez A."/>
            <person name="Arif M."/>
        </authorList>
    </citation>
    <scope>NUCLEOTIDE SEQUENCE [LARGE SCALE GENOMIC DNA]</scope>
    <source>
        <strain evidence="1 2">A5586</strain>
    </source>
</reference>
<accession>A0ABY9YTB8</accession>
<evidence type="ECO:0008006" key="3">
    <source>
        <dbReference type="Google" id="ProtNLM"/>
    </source>
</evidence>
<proteinExistence type="predicted"/>
<evidence type="ECO:0000313" key="2">
    <source>
        <dbReference type="Proteomes" id="UP001302072"/>
    </source>
</evidence>
<protein>
    <recommendedName>
        <fullName evidence="3">Immunity protein 30 domain-containing protein</fullName>
    </recommendedName>
</protein>
<sequence>MAKPTPPETPADIDRVGELLVEASKLSNHKEFVIIGSLSVLASEISPPDEMLMSIYVDFYPKLDPGRAGEIARQLGPESEFAEQKGLYADAVSPFLAALPDGWEERLHRVAHPEGVIGLLP</sequence>
<gene>
    <name evidence="1" type="ORF">PDM29_05170</name>
</gene>
<evidence type="ECO:0000313" key="1">
    <source>
        <dbReference type="EMBL" id="WNH53675.1"/>
    </source>
</evidence>